<accession>A0A0F9DTR5</accession>
<reference evidence="1" key="1">
    <citation type="journal article" date="2015" name="Nature">
        <title>Complex archaea that bridge the gap between prokaryotes and eukaryotes.</title>
        <authorList>
            <person name="Spang A."/>
            <person name="Saw J.H."/>
            <person name="Jorgensen S.L."/>
            <person name="Zaremba-Niedzwiedzka K."/>
            <person name="Martijn J."/>
            <person name="Lind A.E."/>
            <person name="van Eijk R."/>
            <person name="Schleper C."/>
            <person name="Guy L."/>
            <person name="Ettema T.J."/>
        </authorList>
    </citation>
    <scope>NUCLEOTIDE SEQUENCE</scope>
</reference>
<evidence type="ECO:0000313" key="1">
    <source>
        <dbReference type="EMBL" id="KKL15248.1"/>
    </source>
</evidence>
<organism evidence="1">
    <name type="scientific">marine sediment metagenome</name>
    <dbReference type="NCBI Taxonomy" id="412755"/>
    <lineage>
        <taxon>unclassified sequences</taxon>
        <taxon>metagenomes</taxon>
        <taxon>ecological metagenomes</taxon>
    </lineage>
</organism>
<dbReference type="AlphaFoldDB" id="A0A0F9DTR5"/>
<dbReference type="EMBL" id="LAZR01040132">
    <property type="protein sequence ID" value="KKL15248.1"/>
    <property type="molecule type" value="Genomic_DNA"/>
</dbReference>
<comment type="caution">
    <text evidence="1">The sequence shown here is derived from an EMBL/GenBank/DDBJ whole genome shotgun (WGS) entry which is preliminary data.</text>
</comment>
<name>A0A0F9DTR5_9ZZZZ</name>
<proteinExistence type="predicted"/>
<feature type="non-terminal residue" evidence="1">
    <location>
        <position position="55"/>
    </location>
</feature>
<sequence>MPKFIDLTGKRFGRLTVVKYVDNDKHRNSRWLCLCDCGKEKIIIGQSLKSGATKS</sequence>
<protein>
    <submittedName>
        <fullName evidence="1">Uncharacterized protein</fullName>
    </submittedName>
</protein>
<gene>
    <name evidence="1" type="ORF">LCGC14_2507460</name>
</gene>